<evidence type="ECO:0000313" key="3">
    <source>
        <dbReference type="Proteomes" id="UP000095009"/>
    </source>
</evidence>
<dbReference type="Proteomes" id="UP000095009">
    <property type="component" value="Unassembled WGS sequence"/>
</dbReference>
<accession>A0A1E3PIS9</accession>
<keyword evidence="1" id="KW-0812">Transmembrane</keyword>
<feature type="transmembrane region" description="Helical" evidence="1">
    <location>
        <begin position="32"/>
        <end position="52"/>
    </location>
</feature>
<dbReference type="AlphaFoldDB" id="A0A1E3PIS9"/>
<keyword evidence="3" id="KW-1185">Reference proteome</keyword>
<proteinExistence type="predicted"/>
<evidence type="ECO:0000256" key="1">
    <source>
        <dbReference type="SAM" id="Phobius"/>
    </source>
</evidence>
<reference evidence="2 3" key="1">
    <citation type="journal article" date="2016" name="Proc. Natl. Acad. Sci. U.S.A.">
        <title>Comparative genomics of biotechnologically important yeasts.</title>
        <authorList>
            <person name="Riley R."/>
            <person name="Haridas S."/>
            <person name="Wolfe K.H."/>
            <person name="Lopes M.R."/>
            <person name="Hittinger C.T."/>
            <person name="Goeker M."/>
            <person name="Salamov A.A."/>
            <person name="Wisecaver J.H."/>
            <person name="Long T.M."/>
            <person name="Calvey C.H."/>
            <person name="Aerts A.L."/>
            <person name="Barry K.W."/>
            <person name="Choi C."/>
            <person name="Clum A."/>
            <person name="Coughlan A.Y."/>
            <person name="Deshpande S."/>
            <person name="Douglass A.P."/>
            <person name="Hanson S.J."/>
            <person name="Klenk H.-P."/>
            <person name="LaButti K.M."/>
            <person name="Lapidus A."/>
            <person name="Lindquist E.A."/>
            <person name="Lipzen A.M."/>
            <person name="Meier-Kolthoff J.P."/>
            <person name="Ohm R.A."/>
            <person name="Otillar R.P."/>
            <person name="Pangilinan J.L."/>
            <person name="Peng Y."/>
            <person name="Rokas A."/>
            <person name="Rosa C.A."/>
            <person name="Scheuner C."/>
            <person name="Sibirny A.A."/>
            <person name="Slot J.C."/>
            <person name="Stielow J.B."/>
            <person name="Sun H."/>
            <person name="Kurtzman C.P."/>
            <person name="Blackwell M."/>
            <person name="Grigoriev I.V."/>
            <person name="Jeffries T.W."/>
        </authorList>
    </citation>
    <scope>NUCLEOTIDE SEQUENCE [LARGE SCALE GENOMIC DNA]</scope>
    <source>
        <strain evidence="2 3">DSM 6958</strain>
    </source>
</reference>
<protein>
    <submittedName>
        <fullName evidence="2">Uncharacterized protein</fullName>
    </submittedName>
</protein>
<gene>
    <name evidence="2" type="ORF">NADFUDRAFT_79247</name>
</gene>
<keyword evidence="1" id="KW-0472">Membrane</keyword>
<keyword evidence="1" id="KW-1133">Transmembrane helix</keyword>
<dbReference type="EMBL" id="KV454410">
    <property type="protein sequence ID" value="ODQ65356.1"/>
    <property type="molecule type" value="Genomic_DNA"/>
</dbReference>
<organism evidence="2 3">
    <name type="scientific">Nadsonia fulvescens var. elongata DSM 6958</name>
    <dbReference type="NCBI Taxonomy" id="857566"/>
    <lineage>
        <taxon>Eukaryota</taxon>
        <taxon>Fungi</taxon>
        <taxon>Dikarya</taxon>
        <taxon>Ascomycota</taxon>
        <taxon>Saccharomycotina</taxon>
        <taxon>Dipodascomycetes</taxon>
        <taxon>Dipodascales</taxon>
        <taxon>Dipodascales incertae sedis</taxon>
        <taxon>Nadsonia</taxon>
    </lineage>
</organism>
<evidence type="ECO:0000313" key="2">
    <source>
        <dbReference type="EMBL" id="ODQ65356.1"/>
    </source>
</evidence>
<sequence length="53" mass="6022">MIVKIILNSGSLIQDIQLAVMMGRYQSKLIRIILQITISISITLTVSFYVILR</sequence>
<name>A0A1E3PIS9_9ASCO</name>